<evidence type="ECO:0000256" key="5">
    <source>
        <dbReference type="ARBA" id="ARBA00022989"/>
    </source>
</evidence>
<dbReference type="PANTHER" id="PTHR48017">
    <property type="entry name" value="OS05G0424000 PROTEIN-RELATED"/>
    <property type="match status" value="1"/>
</dbReference>
<feature type="domain" description="Amino acid transporter transmembrane" evidence="9">
    <location>
        <begin position="162"/>
        <end position="459"/>
    </location>
</feature>
<reference evidence="10" key="1">
    <citation type="submission" date="2020-06" db="EMBL/GenBank/DDBJ databases">
        <authorList>
            <person name="Li T."/>
            <person name="Hu X."/>
            <person name="Zhang T."/>
            <person name="Song X."/>
            <person name="Zhang H."/>
            <person name="Dai N."/>
            <person name="Sheng W."/>
            <person name="Hou X."/>
            <person name="Wei L."/>
        </authorList>
    </citation>
    <scope>NUCLEOTIDE SEQUENCE</scope>
    <source>
        <strain evidence="10">G02</strain>
        <tissue evidence="10">Leaf</tissue>
    </source>
</reference>
<feature type="transmembrane region" description="Helical" evidence="8">
    <location>
        <begin position="288"/>
        <end position="308"/>
    </location>
</feature>
<dbReference type="EMBL" id="JACGWJ010000005">
    <property type="protein sequence ID" value="KAL0418287.1"/>
    <property type="molecule type" value="Genomic_DNA"/>
</dbReference>
<dbReference type="GO" id="GO:0016020">
    <property type="term" value="C:membrane"/>
    <property type="evidence" value="ECO:0007669"/>
    <property type="project" value="UniProtKB-SubCell"/>
</dbReference>
<accession>A0AAW2UMN7</accession>
<gene>
    <name evidence="10" type="ORF">Sradi_1242200</name>
</gene>
<evidence type="ECO:0000313" key="10">
    <source>
        <dbReference type="EMBL" id="KAL0418287.1"/>
    </source>
</evidence>
<feature type="transmembrane region" description="Helical" evidence="8">
    <location>
        <begin position="435"/>
        <end position="459"/>
    </location>
</feature>
<feature type="transmembrane region" description="Helical" evidence="8">
    <location>
        <begin position="208"/>
        <end position="228"/>
    </location>
</feature>
<feature type="transmembrane region" description="Helical" evidence="8">
    <location>
        <begin position="406"/>
        <end position="428"/>
    </location>
</feature>
<feature type="transmembrane region" description="Helical" evidence="8">
    <location>
        <begin position="248"/>
        <end position="267"/>
    </location>
</feature>
<evidence type="ECO:0000256" key="7">
    <source>
        <dbReference type="SAM" id="MobiDB-lite"/>
    </source>
</evidence>
<protein>
    <submittedName>
        <fullName evidence="10">GABA transporter 1</fullName>
    </submittedName>
</protein>
<feature type="compositionally biased region" description="Polar residues" evidence="7">
    <location>
        <begin position="1"/>
        <end position="11"/>
    </location>
</feature>
<dbReference type="Pfam" id="PF01490">
    <property type="entry name" value="Aa_trans"/>
    <property type="match status" value="1"/>
</dbReference>
<evidence type="ECO:0000256" key="3">
    <source>
        <dbReference type="ARBA" id="ARBA00022692"/>
    </source>
</evidence>
<feature type="region of interest" description="Disordered" evidence="7">
    <location>
        <begin position="1"/>
        <end position="26"/>
    </location>
</feature>
<keyword evidence="2" id="KW-0813">Transport</keyword>
<name>A0AAW2UMN7_SESRA</name>
<comment type="caution">
    <text evidence="10">The sequence shown here is derived from an EMBL/GenBank/DDBJ whole genome shotgun (WGS) entry which is preliminary data.</text>
</comment>
<organism evidence="10">
    <name type="scientific">Sesamum radiatum</name>
    <name type="common">Black benniseed</name>
    <dbReference type="NCBI Taxonomy" id="300843"/>
    <lineage>
        <taxon>Eukaryota</taxon>
        <taxon>Viridiplantae</taxon>
        <taxon>Streptophyta</taxon>
        <taxon>Embryophyta</taxon>
        <taxon>Tracheophyta</taxon>
        <taxon>Spermatophyta</taxon>
        <taxon>Magnoliopsida</taxon>
        <taxon>eudicotyledons</taxon>
        <taxon>Gunneridae</taxon>
        <taxon>Pentapetalae</taxon>
        <taxon>asterids</taxon>
        <taxon>lamiids</taxon>
        <taxon>Lamiales</taxon>
        <taxon>Pedaliaceae</taxon>
        <taxon>Sesamum</taxon>
    </lineage>
</organism>
<keyword evidence="4" id="KW-0029">Amino-acid transport</keyword>
<evidence type="ECO:0000256" key="4">
    <source>
        <dbReference type="ARBA" id="ARBA00022970"/>
    </source>
</evidence>
<proteinExistence type="predicted"/>
<evidence type="ECO:0000259" key="9">
    <source>
        <dbReference type="Pfam" id="PF01490"/>
    </source>
</evidence>
<evidence type="ECO:0000256" key="6">
    <source>
        <dbReference type="ARBA" id="ARBA00023136"/>
    </source>
</evidence>
<keyword evidence="3 8" id="KW-0812">Transmembrane</keyword>
<evidence type="ECO:0000256" key="8">
    <source>
        <dbReference type="SAM" id="Phobius"/>
    </source>
</evidence>
<feature type="transmembrane region" description="Helical" evidence="8">
    <location>
        <begin position="179"/>
        <end position="196"/>
    </location>
</feature>
<dbReference type="GO" id="GO:0006865">
    <property type="term" value="P:amino acid transport"/>
    <property type="evidence" value="ECO:0007669"/>
    <property type="project" value="UniProtKB-KW"/>
</dbReference>
<comment type="subcellular location">
    <subcellularLocation>
        <location evidence="1">Membrane</location>
    </subcellularLocation>
</comment>
<dbReference type="AlphaFoldDB" id="A0AAW2UMN7"/>
<feature type="transmembrane region" description="Helical" evidence="8">
    <location>
        <begin position="380"/>
        <end position="400"/>
    </location>
</feature>
<dbReference type="InterPro" id="IPR013057">
    <property type="entry name" value="AA_transpt_TM"/>
</dbReference>
<evidence type="ECO:0000256" key="1">
    <source>
        <dbReference type="ARBA" id="ARBA00004370"/>
    </source>
</evidence>
<sequence>MGSGRPSSTELNGGDDAKAPPPAAAAAPLHKELDAGAQFVLKSRGQSIKHTHIEREIMDTLWVPLDNIDRSSSTVESAICICITGMDGWSCKPGDGCSGHLLLIQLALSGAGTPCSIRSSLPQISRHGHSYSRSKVGCILRGANSIPGVLRCSSWLYSSGGQCMKAIYLVSSPEGNMKLYEFVIIFGGLMLILAQIPSFHSLRHINLVSLFLCLAYSSCATAASIYIGSSSKGPRKDYSLNSNSETRIFGFFNALAIIATTFGNGIIPEIQATLAPPVKGKMLKGLCICYAVVTATFFSVAISGYWAFGNGADGLVLTNFLGEGEPLVPKWFILMTNAFTILQLSAVAVVYLQPTNEVLERTFADPKSGEFSARNVVPRVISRSLSVIIATTIAAMLPFFGDINAVIGAFGFMPLDFVLPVVFFNLTFKPSKKGFIFWLNTIIAVVFSVLGVIAAVAAVRQISLDAKTYRLFANI</sequence>
<reference evidence="10" key="2">
    <citation type="journal article" date="2024" name="Plant">
        <title>Genomic evolution and insights into agronomic trait innovations of Sesamum species.</title>
        <authorList>
            <person name="Miao H."/>
            <person name="Wang L."/>
            <person name="Qu L."/>
            <person name="Liu H."/>
            <person name="Sun Y."/>
            <person name="Le M."/>
            <person name="Wang Q."/>
            <person name="Wei S."/>
            <person name="Zheng Y."/>
            <person name="Lin W."/>
            <person name="Duan Y."/>
            <person name="Cao H."/>
            <person name="Xiong S."/>
            <person name="Wang X."/>
            <person name="Wei L."/>
            <person name="Li C."/>
            <person name="Ma Q."/>
            <person name="Ju M."/>
            <person name="Zhao R."/>
            <person name="Li G."/>
            <person name="Mu C."/>
            <person name="Tian Q."/>
            <person name="Mei H."/>
            <person name="Zhang T."/>
            <person name="Gao T."/>
            <person name="Zhang H."/>
        </authorList>
    </citation>
    <scope>NUCLEOTIDE SEQUENCE</scope>
    <source>
        <strain evidence="10">G02</strain>
    </source>
</reference>
<keyword evidence="5 8" id="KW-1133">Transmembrane helix</keyword>
<keyword evidence="6 8" id="KW-0472">Membrane</keyword>
<feature type="transmembrane region" description="Helical" evidence="8">
    <location>
        <begin position="328"/>
        <end position="352"/>
    </location>
</feature>
<evidence type="ECO:0000256" key="2">
    <source>
        <dbReference type="ARBA" id="ARBA00022448"/>
    </source>
</evidence>